<dbReference type="Gene3D" id="3.40.50.300">
    <property type="entry name" value="P-loop containing nucleotide triphosphate hydrolases"/>
    <property type="match status" value="1"/>
</dbReference>
<comment type="similarity">
    <text evidence="2">Belongs to the VirD4/TraG family.</text>
</comment>
<name>A0ABS8G1N0_9FIRM</name>
<evidence type="ECO:0000256" key="1">
    <source>
        <dbReference type="ARBA" id="ARBA00004651"/>
    </source>
</evidence>
<dbReference type="CDD" id="cd01127">
    <property type="entry name" value="TrwB_TraG_TraD_VirD4"/>
    <property type="match status" value="1"/>
</dbReference>
<keyword evidence="8" id="KW-1185">Reference proteome</keyword>
<reference evidence="7 8" key="1">
    <citation type="submission" date="2021-10" db="EMBL/GenBank/DDBJ databases">
        <title>Anaerobic single-cell dispensing facilitates the cultivation of human gut bacteria.</title>
        <authorList>
            <person name="Afrizal A."/>
        </authorList>
    </citation>
    <scope>NUCLEOTIDE SEQUENCE [LARGE SCALE GENOMIC DNA]</scope>
    <source>
        <strain evidence="7 8">CLA-AA-H200</strain>
    </source>
</reference>
<accession>A0ABS8G1N0</accession>
<dbReference type="EMBL" id="JAJEQX010000054">
    <property type="protein sequence ID" value="MCC2256178.1"/>
    <property type="molecule type" value="Genomic_DNA"/>
</dbReference>
<gene>
    <name evidence="7" type="ORF">LKD70_17490</name>
</gene>
<evidence type="ECO:0000313" key="8">
    <source>
        <dbReference type="Proteomes" id="UP001198151"/>
    </source>
</evidence>
<evidence type="ECO:0000256" key="3">
    <source>
        <dbReference type="ARBA" id="ARBA00022475"/>
    </source>
</evidence>
<dbReference type="Pfam" id="PF02534">
    <property type="entry name" value="T4SS-DNA_transf"/>
    <property type="match status" value="1"/>
</dbReference>
<keyword evidence="3" id="KW-1003">Cell membrane</keyword>
<keyword evidence="4" id="KW-0812">Transmembrane</keyword>
<sequence length="357" mass="40641">MIGGAGTGKSRMILENILALDTSFVVNDTEGELYRASEAELRSKGYQIRKLNLSDSGPSCGYNPFVYLANEQDVHEFVDCIIECASKTEFQDERLKTASKFLLKACIFYLLEQMGREHSTFQELYQFIREAKESDGTTRLDQLFADGSQWIAKMCYKTFHLMAGDQVDTIAGACLECLGWAADDKMKQLTEKDEMDLDKLRKEKTAVFLSMPQADPSGRLLMSLLYIQLLSCLEREVGEEMEYPVFCIMDNFADFAEIPDFPFRLATLRKYKTSVMILAQSINDFKAYSEHIELLLANISYAVYMGNVDTETEDYFSWMQKNAEGGLPDKKKRLKDLAPGEEIILCEDNQAIIADKY</sequence>
<dbReference type="SUPFAM" id="SSF52540">
    <property type="entry name" value="P-loop containing nucleoside triphosphate hydrolases"/>
    <property type="match status" value="1"/>
</dbReference>
<evidence type="ECO:0000256" key="6">
    <source>
        <dbReference type="ARBA" id="ARBA00023136"/>
    </source>
</evidence>
<proteinExistence type="inferred from homology"/>
<comment type="caution">
    <text evidence="7">The sequence shown here is derived from an EMBL/GenBank/DDBJ whole genome shotgun (WGS) entry which is preliminary data.</text>
</comment>
<organism evidence="7 8">
    <name type="scientific">Ruminococcus turbiniformis</name>
    <dbReference type="NCBI Taxonomy" id="2881258"/>
    <lineage>
        <taxon>Bacteria</taxon>
        <taxon>Bacillati</taxon>
        <taxon>Bacillota</taxon>
        <taxon>Clostridia</taxon>
        <taxon>Eubacteriales</taxon>
        <taxon>Oscillospiraceae</taxon>
        <taxon>Ruminococcus</taxon>
    </lineage>
</organism>
<dbReference type="PANTHER" id="PTHR37937:SF1">
    <property type="entry name" value="CONJUGATIVE TRANSFER: DNA TRANSPORT"/>
    <property type="match status" value="1"/>
</dbReference>
<comment type="subcellular location">
    <subcellularLocation>
        <location evidence="1">Cell membrane</location>
        <topology evidence="1">Multi-pass membrane protein</topology>
    </subcellularLocation>
</comment>
<keyword evidence="5" id="KW-1133">Transmembrane helix</keyword>
<dbReference type="InterPro" id="IPR003688">
    <property type="entry name" value="TraG/VirD4"/>
</dbReference>
<evidence type="ECO:0000256" key="4">
    <source>
        <dbReference type="ARBA" id="ARBA00022692"/>
    </source>
</evidence>
<evidence type="ECO:0000313" key="7">
    <source>
        <dbReference type="EMBL" id="MCC2256178.1"/>
    </source>
</evidence>
<dbReference type="InterPro" id="IPR051539">
    <property type="entry name" value="T4SS-coupling_protein"/>
</dbReference>
<dbReference type="Proteomes" id="UP001198151">
    <property type="component" value="Unassembled WGS sequence"/>
</dbReference>
<dbReference type="InterPro" id="IPR027417">
    <property type="entry name" value="P-loop_NTPase"/>
</dbReference>
<dbReference type="PANTHER" id="PTHR37937">
    <property type="entry name" value="CONJUGATIVE TRANSFER: DNA TRANSPORT"/>
    <property type="match status" value="1"/>
</dbReference>
<evidence type="ECO:0000256" key="2">
    <source>
        <dbReference type="ARBA" id="ARBA00008806"/>
    </source>
</evidence>
<evidence type="ECO:0000256" key="5">
    <source>
        <dbReference type="ARBA" id="ARBA00022989"/>
    </source>
</evidence>
<protein>
    <submittedName>
        <fullName evidence="7">Type IV secretory system conjugative DNA transfer family protein</fullName>
    </submittedName>
</protein>
<keyword evidence="6" id="KW-0472">Membrane</keyword>